<dbReference type="PROSITE" id="PS51257">
    <property type="entry name" value="PROKAR_LIPOPROTEIN"/>
    <property type="match status" value="1"/>
</dbReference>
<organism evidence="1 2">
    <name type="scientific">Sediminicola luteus</name>
    <dbReference type="NCBI Taxonomy" id="319238"/>
    <lineage>
        <taxon>Bacteria</taxon>
        <taxon>Pseudomonadati</taxon>
        <taxon>Bacteroidota</taxon>
        <taxon>Flavobacteriia</taxon>
        <taxon>Flavobacteriales</taxon>
        <taxon>Flavobacteriaceae</taxon>
        <taxon>Sediminicola</taxon>
    </lineage>
</organism>
<sequence>MKTYQLLLGLLILMFIGGCSEGGTGESGEPVDAGVPVSYYLTEASGSDIVFNGLQGDKSQTKSVPTFLSGITDLPNTLTHKRANRWLSFGQTDCQATLTLIDFADQTTNQLEIPVGFVDFCEAEIISIAQNSTHIFVAYQQNGSGFIFSISNDLSATQALEKVTLDQVPEQILASEQRVFVKIKEQDELQLLNLNDLDLRSSIQITPDSKKLLETPKDNIIILYDNQHVVLSGTGVEINRTLYQAGSQPNFDLNMPLGFFNDKVAYHRTDGQLGNGPALYDFPSKTVVLFLLTNFMSEQDLDVKYDFSKITAIGMDSDNGLLLIGYQKKEAGKGGLFRISTQGKPKLLDNNDLGFVPKDIWSFPKTE</sequence>
<evidence type="ECO:0000313" key="1">
    <source>
        <dbReference type="EMBL" id="PCE63698.1"/>
    </source>
</evidence>
<keyword evidence="2" id="KW-1185">Reference proteome</keyword>
<comment type="caution">
    <text evidence="1">The sequence shown here is derived from an EMBL/GenBank/DDBJ whole genome shotgun (WGS) entry which is preliminary data.</text>
</comment>
<protein>
    <submittedName>
        <fullName evidence="1">Uncharacterized protein</fullName>
    </submittedName>
</protein>
<accession>A0A2A4G6U0</accession>
<dbReference type="Proteomes" id="UP000219559">
    <property type="component" value="Unassembled WGS sequence"/>
</dbReference>
<dbReference type="OrthoDB" id="1412258at2"/>
<dbReference type="RefSeq" id="WP_097442414.1">
    <property type="nucleotide sequence ID" value="NZ_NBWU01000004.1"/>
</dbReference>
<reference evidence="1 2" key="1">
    <citation type="submission" date="2017-04" db="EMBL/GenBank/DDBJ databases">
        <title>A new member of the family Flavobacteriaceae isolated from ascidians.</title>
        <authorList>
            <person name="Chen L."/>
        </authorList>
    </citation>
    <scope>NUCLEOTIDE SEQUENCE [LARGE SCALE GENOMIC DNA]</scope>
    <source>
        <strain evidence="1 2">HQA918</strain>
    </source>
</reference>
<name>A0A2A4G6U0_9FLAO</name>
<gene>
    <name evidence="1" type="ORF">B7P33_10500</name>
</gene>
<evidence type="ECO:0000313" key="2">
    <source>
        <dbReference type="Proteomes" id="UP000219559"/>
    </source>
</evidence>
<dbReference type="EMBL" id="NBWU01000004">
    <property type="protein sequence ID" value="PCE63698.1"/>
    <property type="molecule type" value="Genomic_DNA"/>
</dbReference>
<proteinExistence type="predicted"/>
<dbReference type="AlphaFoldDB" id="A0A2A4G6U0"/>